<protein>
    <submittedName>
        <fullName evidence="1">Uncharacterized protein</fullName>
    </submittedName>
</protein>
<dbReference type="InterPro" id="IPR015424">
    <property type="entry name" value="PyrdxlP-dep_Trfase"/>
</dbReference>
<gene>
    <name evidence="1" type="ORF">METZ01_LOCUS174760</name>
</gene>
<reference evidence="1" key="1">
    <citation type="submission" date="2018-05" db="EMBL/GenBank/DDBJ databases">
        <authorList>
            <person name="Lanie J.A."/>
            <person name="Ng W.-L."/>
            <person name="Kazmierczak K.M."/>
            <person name="Andrzejewski T.M."/>
            <person name="Davidsen T.M."/>
            <person name="Wayne K.J."/>
            <person name="Tettelin H."/>
            <person name="Glass J.I."/>
            <person name="Rusch D."/>
            <person name="Podicherti R."/>
            <person name="Tsui H.-C.T."/>
            <person name="Winkler M.E."/>
        </authorList>
    </citation>
    <scope>NUCLEOTIDE SEQUENCE</scope>
</reference>
<dbReference type="AlphaFoldDB" id="A0A382C763"/>
<feature type="non-terminal residue" evidence="1">
    <location>
        <position position="1"/>
    </location>
</feature>
<dbReference type="Gene3D" id="3.90.1150.10">
    <property type="entry name" value="Aspartate Aminotransferase, domain 1"/>
    <property type="match status" value="1"/>
</dbReference>
<dbReference type="EMBL" id="UINC01033126">
    <property type="protein sequence ID" value="SVB21906.1"/>
    <property type="molecule type" value="Genomic_DNA"/>
</dbReference>
<sequence>QSHIDYVIEVFEQIKKDQKKARGIKIVKEPKYLRHFTSHFKFI</sequence>
<organism evidence="1">
    <name type="scientific">marine metagenome</name>
    <dbReference type="NCBI Taxonomy" id="408172"/>
    <lineage>
        <taxon>unclassified sequences</taxon>
        <taxon>metagenomes</taxon>
        <taxon>ecological metagenomes</taxon>
    </lineage>
</organism>
<evidence type="ECO:0000313" key="1">
    <source>
        <dbReference type="EMBL" id="SVB21906.1"/>
    </source>
</evidence>
<dbReference type="SUPFAM" id="SSF53383">
    <property type="entry name" value="PLP-dependent transferases"/>
    <property type="match status" value="1"/>
</dbReference>
<name>A0A382C763_9ZZZZ</name>
<dbReference type="InterPro" id="IPR015422">
    <property type="entry name" value="PyrdxlP-dep_Trfase_small"/>
</dbReference>
<accession>A0A382C763</accession>
<proteinExistence type="predicted"/>